<proteinExistence type="predicted"/>
<name>A0A022PK78_9GAMM</name>
<reference evidence="1 2" key="1">
    <citation type="submission" date="2014-03" db="EMBL/GenBank/DDBJ databases">
        <title>Draft Genome of Photorhabdus luminescens BA1, an Egyptian Isolate.</title>
        <authorList>
            <person name="Ghazal S."/>
            <person name="Hurst S.G.IV."/>
            <person name="Morris K."/>
            <person name="Thomas K."/>
            <person name="Tisa L.S."/>
        </authorList>
    </citation>
    <scope>NUCLEOTIDE SEQUENCE [LARGE SCALE GENOMIC DNA]</scope>
    <source>
        <strain evidence="1 2">BA1</strain>
    </source>
</reference>
<organism evidence="1 2">
    <name type="scientific">Photorhabdus aegyptia</name>
    <dbReference type="NCBI Taxonomy" id="2805098"/>
    <lineage>
        <taxon>Bacteria</taxon>
        <taxon>Pseudomonadati</taxon>
        <taxon>Pseudomonadota</taxon>
        <taxon>Gammaproteobacteria</taxon>
        <taxon>Enterobacterales</taxon>
        <taxon>Morganellaceae</taxon>
        <taxon>Photorhabdus</taxon>
    </lineage>
</organism>
<gene>
    <name evidence="1" type="ORF">BA1DRAFT_02496</name>
</gene>
<accession>A0A022PK78</accession>
<dbReference type="RefSeq" id="WP_235201077.1">
    <property type="nucleotide sequence ID" value="NZ_CAWLTM010000080.1"/>
</dbReference>
<evidence type="ECO:0000313" key="2">
    <source>
        <dbReference type="Proteomes" id="UP000023464"/>
    </source>
</evidence>
<dbReference type="AlphaFoldDB" id="A0A022PK78"/>
<protein>
    <submittedName>
        <fullName evidence="1">Uncharacterized protein</fullName>
    </submittedName>
</protein>
<comment type="caution">
    <text evidence="1">The sequence shown here is derived from an EMBL/GenBank/DDBJ whole genome shotgun (WGS) entry which is preliminary data.</text>
</comment>
<evidence type="ECO:0000313" key="1">
    <source>
        <dbReference type="EMBL" id="EYU14920.1"/>
    </source>
</evidence>
<dbReference type="Proteomes" id="UP000023464">
    <property type="component" value="Unassembled WGS sequence"/>
</dbReference>
<keyword evidence="2" id="KW-1185">Reference proteome</keyword>
<dbReference type="EMBL" id="JFGV01000035">
    <property type="protein sequence ID" value="EYU14920.1"/>
    <property type="molecule type" value="Genomic_DNA"/>
</dbReference>
<sequence length="196" mass="22418">MGIKLPKSFPEELDVDEDEEFWDAVEKDNYANIIYKTFNALNNVYGFYAAYISDLIYDEELDLFETDAGNIESCLVALAACKIEVDTKLALGHKEFKYNVIKYYEEWINIVKDKEFRAGVPLRAELLALIYDSGDDFGLEAEAESLGLNSSRIHPDIYMNELLVGMRTIHQVLPAILKKLEIDKEFQLDPSAFRIG</sequence>
<dbReference type="PATRIC" id="fig|1393736.3.peg.2553"/>